<feature type="region of interest" description="Disordered" evidence="1">
    <location>
        <begin position="62"/>
        <end position="114"/>
    </location>
</feature>
<dbReference type="Proteomes" id="UP001610432">
    <property type="component" value="Unassembled WGS sequence"/>
</dbReference>
<proteinExistence type="predicted"/>
<keyword evidence="3" id="KW-1185">Reference proteome</keyword>
<accession>A0ABR4L5E4</accession>
<evidence type="ECO:0000256" key="1">
    <source>
        <dbReference type="SAM" id="MobiDB-lite"/>
    </source>
</evidence>
<feature type="compositionally biased region" description="Polar residues" evidence="1">
    <location>
        <begin position="98"/>
        <end position="111"/>
    </location>
</feature>
<name>A0ABR4L5E4_9EURO</name>
<evidence type="ECO:0000313" key="3">
    <source>
        <dbReference type="Proteomes" id="UP001610432"/>
    </source>
</evidence>
<organism evidence="2 3">
    <name type="scientific">Aspergillus lucknowensis</name>
    <dbReference type="NCBI Taxonomy" id="176173"/>
    <lineage>
        <taxon>Eukaryota</taxon>
        <taxon>Fungi</taxon>
        <taxon>Dikarya</taxon>
        <taxon>Ascomycota</taxon>
        <taxon>Pezizomycotina</taxon>
        <taxon>Eurotiomycetes</taxon>
        <taxon>Eurotiomycetidae</taxon>
        <taxon>Eurotiales</taxon>
        <taxon>Aspergillaceae</taxon>
        <taxon>Aspergillus</taxon>
        <taxon>Aspergillus subgen. Nidulantes</taxon>
    </lineage>
</organism>
<dbReference type="EMBL" id="JBFXLQ010000129">
    <property type="protein sequence ID" value="KAL2859774.1"/>
    <property type="molecule type" value="Genomic_DNA"/>
</dbReference>
<reference evidence="2 3" key="1">
    <citation type="submission" date="2024-07" db="EMBL/GenBank/DDBJ databases">
        <title>Section-level genome sequencing and comparative genomics of Aspergillus sections Usti and Cavernicolus.</title>
        <authorList>
            <consortium name="Lawrence Berkeley National Laboratory"/>
            <person name="Nybo J.L."/>
            <person name="Vesth T.C."/>
            <person name="Theobald S."/>
            <person name="Frisvad J.C."/>
            <person name="Larsen T.O."/>
            <person name="Kjaerboelling I."/>
            <person name="Rothschild-Mancinelli K."/>
            <person name="Lyhne E.K."/>
            <person name="Kogle M.E."/>
            <person name="Barry K."/>
            <person name="Clum A."/>
            <person name="Na H."/>
            <person name="Ledsgaard L."/>
            <person name="Lin J."/>
            <person name="Lipzen A."/>
            <person name="Kuo A."/>
            <person name="Riley R."/>
            <person name="Mondo S."/>
            <person name="Labutti K."/>
            <person name="Haridas S."/>
            <person name="Pangalinan J."/>
            <person name="Salamov A.A."/>
            <person name="Simmons B.A."/>
            <person name="Magnuson J.K."/>
            <person name="Chen J."/>
            <person name="Drula E."/>
            <person name="Henrissat B."/>
            <person name="Wiebenga A."/>
            <person name="Lubbers R.J."/>
            <person name="Gomes A.C."/>
            <person name="Macurrencykelacurrency M.R."/>
            <person name="Stajich J."/>
            <person name="Grigoriev I.V."/>
            <person name="Mortensen U.H."/>
            <person name="De Vries R.P."/>
            <person name="Baker S.E."/>
            <person name="Andersen M.R."/>
        </authorList>
    </citation>
    <scope>NUCLEOTIDE SEQUENCE [LARGE SCALE GENOMIC DNA]</scope>
    <source>
        <strain evidence="2 3">CBS 449.75</strain>
    </source>
</reference>
<gene>
    <name evidence="2" type="ORF">BJX67DRAFT_368820</name>
</gene>
<dbReference type="RefSeq" id="XP_070880330.1">
    <property type="nucleotide sequence ID" value="XM_071030677.1"/>
</dbReference>
<dbReference type="GeneID" id="98145749"/>
<comment type="caution">
    <text evidence="2">The sequence shown here is derived from an EMBL/GenBank/DDBJ whole genome shotgun (WGS) entry which is preliminary data.</text>
</comment>
<protein>
    <submittedName>
        <fullName evidence="2">Uncharacterized protein</fullName>
    </submittedName>
</protein>
<sequence>MRCRVSSCPLGSDWCWVNPCDKRHYKLTGRFLTRLTEYVEDGGKLDGHDDVPEDIQKDLIAQSQGRTASKKGQGVDMPYHPININVLPPQPGARESSGVATSPQHPATINHSVIPGPGAVRKYCK</sequence>
<evidence type="ECO:0000313" key="2">
    <source>
        <dbReference type="EMBL" id="KAL2859774.1"/>
    </source>
</evidence>